<dbReference type="EMBL" id="DVHM01000126">
    <property type="protein sequence ID" value="HIR71178.1"/>
    <property type="molecule type" value="Genomic_DNA"/>
</dbReference>
<evidence type="ECO:0000256" key="3">
    <source>
        <dbReference type="ARBA" id="ARBA00022801"/>
    </source>
</evidence>
<dbReference type="Pfam" id="PF17390">
    <property type="entry name" value="Bac_rhamnosid_C"/>
    <property type="match status" value="1"/>
</dbReference>
<feature type="non-terminal residue" evidence="6">
    <location>
        <position position="1"/>
    </location>
</feature>
<organism evidence="6 7">
    <name type="scientific">Candidatus Pullilachnospira gallistercoris</name>
    <dbReference type="NCBI Taxonomy" id="2840911"/>
    <lineage>
        <taxon>Bacteria</taxon>
        <taxon>Bacillati</taxon>
        <taxon>Bacillota</taxon>
        <taxon>Clostridia</taxon>
        <taxon>Lachnospirales</taxon>
        <taxon>Lachnospiraceae</taxon>
        <taxon>Lachnospiraceae incertae sedis</taxon>
        <taxon>Candidatus Pullilachnospira</taxon>
    </lineage>
</organism>
<dbReference type="PANTHER" id="PTHR33307">
    <property type="entry name" value="ALPHA-RHAMNOSIDASE (EUROFUNG)"/>
    <property type="match status" value="1"/>
</dbReference>
<dbReference type="GO" id="GO:0005975">
    <property type="term" value="P:carbohydrate metabolic process"/>
    <property type="evidence" value="ECO:0007669"/>
    <property type="project" value="InterPro"/>
</dbReference>
<dbReference type="InterPro" id="IPR035398">
    <property type="entry name" value="Bac_rhamnosid_C"/>
</dbReference>
<reference evidence="6" key="2">
    <citation type="journal article" date="2021" name="PeerJ">
        <title>Extensive microbial diversity within the chicken gut microbiome revealed by metagenomics and culture.</title>
        <authorList>
            <person name="Gilroy R."/>
            <person name="Ravi A."/>
            <person name="Getino M."/>
            <person name="Pursley I."/>
            <person name="Horton D.L."/>
            <person name="Alikhan N.F."/>
            <person name="Baker D."/>
            <person name="Gharbi K."/>
            <person name="Hall N."/>
            <person name="Watson M."/>
            <person name="Adriaenssens E.M."/>
            <person name="Foster-Nyarko E."/>
            <person name="Jarju S."/>
            <person name="Secka A."/>
            <person name="Antonio M."/>
            <person name="Oren A."/>
            <person name="Chaudhuri R.R."/>
            <person name="La Ragione R."/>
            <person name="Hildebrand F."/>
            <person name="Pallen M.J."/>
        </authorList>
    </citation>
    <scope>NUCLEOTIDE SEQUENCE</scope>
    <source>
        <strain evidence="6">ChiSjej5B23-6657</strain>
    </source>
</reference>
<evidence type="ECO:0000256" key="1">
    <source>
        <dbReference type="ARBA" id="ARBA00001445"/>
    </source>
</evidence>
<dbReference type="PANTHER" id="PTHR33307:SF6">
    <property type="entry name" value="ALPHA-RHAMNOSIDASE (EUROFUNG)-RELATED"/>
    <property type="match status" value="1"/>
</dbReference>
<dbReference type="Gene3D" id="2.60.420.10">
    <property type="entry name" value="Maltose phosphorylase, domain 3"/>
    <property type="match status" value="1"/>
</dbReference>
<dbReference type="Proteomes" id="UP000823912">
    <property type="component" value="Unassembled WGS sequence"/>
</dbReference>
<dbReference type="Gene3D" id="1.50.10.10">
    <property type="match status" value="1"/>
</dbReference>
<comment type="catalytic activity">
    <reaction evidence="1">
        <text>Hydrolysis of terminal non-reducing alpha-L-rhamnose residues in alpha-L-rhamnosides.</text>
        <dbReference type="EC" id="3.2.1.40"/>
    </reaction>
</comment>
<dbReference type="InterPro" id="IPR016007">
    <property type="entry name" value="Alpha_rhamnosid"/>
</dbReference>
<dbReference type="GO" id="GO:0030596">
    <property type="term" value="F:alpha-L-rhamnosidase activity"/>
    <property type="evidence" value="ECO:0007669"/>
    <property type="project" value="UniProtKB-EC"/>
</dbReference>
<sequence>GFRYVLVQGITKKQATPELLTCLVANSDLRQIGGFFCSDDTANTLFQMVQRSDLSNFYYFPTDCPHREKNGWTGDASMSADHMVLLYDVENSWKEWLANIRKSQNEEGALPGIVPTSGWGFTWGNGPAWDSVLFNLPFMLYRYRGSKAVIIENSHAMLRYLEYIGKRRNTNGTVSIGLGDWVPVGKPADAYDAPLAVTDSIMVMDMAGKAARMFRAVGYREQAQFAESLYQEMRGAIRRELLDRETMEMAGSCQSSQALGLYYGVFEKEEEERAFSRLLAFIHAKGDHFDCGFLGLHVLFHVLSDHGCGELAYRMITRRDYPSYGHLLDIGETAMPERFMPDGETDFSHNHHFLGDIARWFLARVAGLYVTDAGHVEIRPDFISGLSYAAAWYELPGGRVETIWKRKENGYEVTVFCPEAVECRLALPAGYEIKVRIEKGAGKAAGTAGKEEG</sequence>
<evidence type="ECO:0000313" key="6">
    <source>
        <dbReference type="EMBL" id="HIR71178.1"/>
    </source>
</evidence>
<dbReference type="InterPro" id="IPR012341">
    <property type="entry name" value="6hp_glycosidase-like_sf"/>
</dbReference>
<evidence type="ECO:0000259" key="5">
    <source>
        <dbReference type="Pfam" id="PF17390"/>
    </source>
</evidence>
<feature type="domain" description="Alpha-L-rhamnosidase C-terminal" evidence="5">
    <location>
        <begin position="375"/>
        <end position="439"/>
    </location>
</feature>
<proteinExistence type="predicted"/>
<comment type="caution">
    <text evidence="6">The sequence shown here is derived from an EMBL/GenBank/DDBJ whole genome shotgun (WGS) entry which is preliminary data.</text>
</comment>
<keyword evidence="3" id="KW-0378">Hydrolase</keyword>
<feature type="domain" description="Alpha-L-rhamnosidase six-hairpin glycosidase" evidence="4">
    <location>
        <begin position="30"/>
        <end position="365"/>
    </location>
</feature>
<evidence type="ECO:0000313" key="7">
    <source>
        <dbReference type="Proteomes" id="UP000823912"/>
    </source>
</evidence>
<name>A0A9D1JBC2_9FIRM</name>
<protein>
    <recommendedName>
        <fullName evidence="2">alpha-L-rhamnosidase</fullName>
        <ecNumber evidence="2">3.2.1.40</ecNumber>
    </recommendedName>
</protein>
<dbReference type="Pfam" id="PF17389">
    <property type="entry name" value="Bac_rhamnosid6H"/>
    <property type="match status" value="1"/>
</dbReference>
<gene>
    <name evidence="6" type="ORF">IAA55_07840</name>
</gene>
<evidence type="ECO:0000256" key="2">
    <source>
        <dbReference type="ARBA" id="ARBA00012652"/>
    </source>
</evidence>
<dbReference type="InterPro" id="IPR035396">
    <property type="entry name" value="Bac_rhamnosid6H"/>
</dbReference>
<dbReference type="InterPro" id="IPR008928">
    <property type="entry name" value="6-hairpin_glycosidase_sf"/>
</dbReference>
<accession>A0A9D1JBC2</accession>
<dbReference type="EC" id="3.2.1.40" evidence="2"/>
<dbReference type="SUPFAM" id="SSF48208">
    <property type="entry name" value="Six-hairpin glycosidases"/>
    <property type="match status" value="1"/>
</dbReference>
<dbReference type="AlphaFoldDB" id="A0A9D1JBC2"/>
<evidence type="ECO:0000259" key="4">
    <source>
        <dbReference type="Pfam" id="PF17389"/>
    </source>
</evidence>
<reference evidence="6" key="1">
    <citation type="submission" date="2020-10" db="EMBL/GenBank/DDBJ databases">
        <authorList>
            <person name="Gilroy R."/>
        </authorList>
    </citation>
    <scope>NUCLEOTIDE SEQUENCE</scope>
    <source>
        <strain evidence="6">ChiSjej5B23-6657</strain>
    </source>
</reference>